<keyword evidence="3" id="KW-1185">Reference proteome</keyword>
<dbReference type="Pfam" id="PF12867">
    <property type="entry name" value="DinB_2"/>
    <property type="match status" value="1"/>
</dbReference>
<dbReference type="Gene3D" id="1.20.120.450">
    <property type="entry name" value="dinb family like domain"/>
    <property type="match status" value="1"/>
</dbReference>
<dbReference type="InterPro" id="IPR024775">
    <property type="entry name" value="DinB-like"/>
</dbReference>
<protein>
    <submittedName>
        <fullName evidence="2">DinB family protein</fullName>
    </submittedName>
</protein>
<dbReference type="RefSeq" id="WP_146934342.1">
    <property type="nucleotide sequence ID" value="NZ_CBCSHZ010000017.1"/>
</dbReference>
<reference evidence="2 3" key="1">
    <citation type="submission" date="2019-08" db="EMBL/GenBank/DDBJ databases">
        <title>Genome sequence of Gillisia hiemivivida IC154 (type strain).</title>
        <authorList>
            <person name="Bowman J.P."/>
        </authorList>
    </citation>
    <scope>NUCLEOTIDE SEQUENCE [LARGE SCALE GENOMIC DNA]</scope>
    <source>
        <strain evidence="2 3">IC154</strain>
    </source>
</reference>
<dbReference type="OrthoDB" id="4295522at2"/>
<name>A0A5C6ZR11_9FLAO</name>
<evidence type="ECO:0000313" key="3">
    <source>
        <dbReference type="Proteomes" id="UP000321367"/>
    </source>
</evidence>
<dbReference type="InterPro" id="IPR034660">
    <property type="entry name" value="DinB/YfiT-like"/>
</dbReference>
<sequence length="165" mass="18895">MNYTLGITLKNHEILTSYLEDLSLEELNAIPEDFNNNIFWNIAHTLANQQMYVYVFSGQTPLISEEWITNYKKGTKPTKNIDKMDVEYLKSKLIPAINQTRIDLHNGLFKNYQPYTANSGSTLKNIEEAIIFNNFHEGIHHGAISGLKRAINARKEKRLPLVSGL</sequence>
<dbReference type="AlphaFoldDB" id="A0A5C6ZR11"/>
<proteinExistence type="predicted"/>
<feature type="domain" description="DinB-like" evidence="1">
    <location>
        <begin position="13"/>
        <end position="144"/>
    </location>
</feature>
<organism evidence="2 3">
    <name type="scientific">Gillisia hiemivivida</name>
    <dbReference type="NCBI Taxonomy" id="291190"/>
    <lineage>
        <taxon>Bacteria</taxon>
        <taxon>Pseudomonadati</taxon>
        <taxon>Bacteroidota</taxon>
        <taxon>Flavobacteriia</taxon>
        <taxon>Flavobacteriales</taxon>
        <taxon>Flavobacteriaceae</taxon>
        <taxon>Gillisia</taxon>
    </lineage>
</organism>
<dbReference type="EMBL" id="VORY01000026">
    <property type="protein sequence ID" value="TXD92101.1"/>
    <property type="molecule type" value="Genomic_DNA"/>
</dbReference>
<comment type="caution">
    <text evidence="2">The sequence shown here is derived from an EMBL/GenBank/DDBJ whole genome shotgun (WGS) entry which is preliminary data.</text>
</comment>
<dbReference type="SUPFAM" id="SSF109854">
    <property type="entry name" value="DinB/YfiT-like putative metalloenzymes"/>
    <property type="match status" value="1"/>
</dbReference>
<evidence type="ECO:0000259" key="1">
    <source>
        <dbReference type="Pfam" id="PF12867"/>
    </source>
</evidence>
<accession>A0A5C6ZR11</accession>
<evidence type="ECO:0000313" key="2">
    <source>
        <dbReference type="EMBL" id="TXD92101.1"/>
    </source>
</evidence>
<gene>
    <name evidence="2" type="ORF">ES724_14820</name>
</gene>
<dbReference type="Proteomes" id="UP000321367">
    <property type="component" value="Unassembled WGS sequence"/>
</dbReference>